<gene>
    <name evidence="2" type="ORF">FMOSSE_LOCUS5843</name>
</gene>
<dbReference type="Proteomes" id="UP000789375">
    <property type="component" value="Unassembled WGS sequence"/>
</dbReference>
<dbReference type="GO" id="GO:0009307">
    <property type="term" value="P:DNA restriction-modification system"/>
    <property type="evidence" value="ECO:0007669"/>
    <property type="project" value="InterPro"/>
</dbReference>
<comment type="caution">
    <text evidence="2">The sequence shown here is derived from an EMBL/GenBank/DDBJ whole genome shotgun (WGS) entry which is preliminary data.</text>
</comment>
<feature type="domain" description="Restriction endonuclease type IV Mrr" evidence="1">
    <location>
        <begin position="42"/>
        <end position="124"/>
    </location>
</feature>
<dbReference type="Gene3D" id="3.40.1350.10">
    <property type="match status" value="1"/>
</dbReference>
<evidence type="ECO:0000259" key="1">
    <source>
        <dbReference type="Pfam" id="PF04471"/>
    </source>
</evidence>
<evidence type="ECO:0000313" key="2">
    <source>
        <dbReference type="EMBL" id="CAG8538086.1"/>
    </source>
</evidence>
<dbReference type="SUPFAM" id="SSF52980">
    <property type="entry name" value="Restriction endonuclease-like"/>
    <property type="match status" value="1"/>
</dbReference>
<protein>
    <submittedName>
        <fullName evidence="2">12459_t:CDS:1</fullName>
    </submittedName>
</protein>
<dbReference type="AlphaFoldDB" id="A0A9N9FJA5"/>
<dbReference type="GO" id="GO:0004519">
    <property type="term" value="F:endonuclease activity"/>
    <property type="evidence" value="ECO:0007669"/>
    <property type="project" value="InterPro"/>
</dbReference>
<name>A0A9N9FJA5_FUNMO</name>
<dbReference type="InterPro" id="IPR007560">
    <property type="entry name" value="Restrct_endonuc_IV_Mrr"/>
</dbReference>
<reference evidence="2" key="1">
    <citation type="submission" date="2021-06" db="EMBL/GenBank/DDBJ databases">
        <authorList>
            <person name="Kallberg Y."/>
            <person name="Tangrot J."/>
            <person name="Rosling A."/>
        </authorList>
    </citation>
    <scope>NUCLEOTIDE SEQUENCE</scope>
    <source>
        <strain evidence="2">87-6 pot B 2015</strain>
    </source>
</reference>
<dbReference type="InterPro" id="IPR011335">
    <property type="entry name" value="Restrct_endonuc-II-like"/>
</dbReference>
<dbReference type="EMBL" id="CAJVPP010001162">
    <property type="protein sequence ID" value="CAG8538086.1"/>
    <property type="molecule type" value="Genomic_DNA"/>
</dbReference>
<dbReference type="InterPro" id="IPR011856">
    <property type="entry name" value="tRNA_endonuc-like_dom_sf"/>
</dbReference>
<accession>A0A9N9FJA5</accession>
<evidence type="ECO:0000313" key="3">
    <source>
        <dbReference type="Proteomes" id="UP000789375"/>
    </source>
</evidence>
<sequence>MKALRGDSLRKLPVRYSDLAYGGRPTVNVLPRFRKATAITLKRSLGDGGVDIIGNLARFPFVVQCKDRRRKLVVRELEGTLSRYHKDTIGIIVIPSDDKFTTQARRAARTSEFNIILTDKEKICSDLINFVEH</sequence>
<organism evidence="2 3">
    <name type="scientific">Funneliformis mosseae</name>
    <name type="common">Endomycorrhizal fungus</name>
    <name type="synonym">Glomus mosseae</name>
    <dbReference type="NCBI Taxonomy" id="27381"/>
    <lineage>
        <taxon>Eukaryota</taxon>
        <taxon>Fungi</taxon>
        <taxon>Fungi incertae sedis</taxon>
        <taxon>Mucoromycota</taxon>
        <taxon>Glomeromycotina</taxon>
        <taxon>Glomeromycetes</taxon>
        <taxon>Glomerales</taxon>
        <taxon>Glomeraceae</taxon>
        <taxon>Funneliformis</taxon>
    </lineage>
</organism>
<dbReference type="GO" id="GO:0006302">
    <property type="term" value="P:double-strand break repair"/>
    <property type="evidence" value="ECO:0007669"/>
    <property type="project" value="UniProtKB-ARBA"/>
</dbReference>
<dbReference type="Pfam" id="PF04471">
    <property type="entry name" value="Mrr_cat"/>
    <property type="match status" value="1"/>
</dbReference>
<keyword evidence="3" id="KW-1185">Reference proteome</keyword>
<proteinExistence type="predicted"/>
<dbReference type="GO" id="GO:0003677">
    <property type="term" value="F:DNA binding"/>
    <property type="evidence" value="ECO:0007669"/>
    <property type="project" value="InterPro"/>
</dbReference>